<protein>
    <submittedName>
        <fullName evidence="1">Uncharacterized protein</fullName>
    </submittedName>
</protein>
<proteinExistence type="predicted"/>
<organism evidence="1 2">
    <name type="scientific">Orbilia blumenaviensis</name>
    <dbReference type="NCBI Taxonomy" id="1796055"/>
    <lineage>
        <taxon>Eukaryota</taxon>
        <taxon>Fungi</taxon>
        <taxon>Dikarya</taxon>
        <taxon>Ascomycota</taxon>
        <taxon>Pezizomycotina</taxon>
        <taxon>Orbiliomycetes</taxon>
        <taxon>Orbiliales</taxon>
        <taxon>Orbiliaceae</taxon>
        <taxon>Orbilia</taxon>
    </lineage>
</organism>
<accession>A0AAV9TZV3</accession>
<gene>
    <name evidence="1" type="ORF">TWF730_004315</name>
</gene>
<evidence type="ECO:0000313" key="2">
    <source>
        <dbReference type="Proteomes" id="UP001373714"/>
    </source>
</evidence>
<dbReference type="EMBL" id="JAVHNS010000017">
    <property type="protein sequence ID" value="KAK6332655.1"/>
    <property type="molecule type" value="Genomic_DNA"/>
</dbReference>
<reference evidence="1 2" key="1">
    <citation type="submission" date="2019-10" db="EMBL/GenBank/DDBJ databases">
        <authorList>
            <person name="Palmer J.M."/>
        </authorList>
    </citation>
    <scope>NUCLEOTIDE SEQUENCE [LARGE SCALE GENOMIC DNA]</scope>
    <source>
        <strain evidence="1 2">TWF730</strain>
    </source>
</reference>
<name>A0AAV9TZV3_9PEZI</name>
<keyword evidence="2" id="KW-1185">Reference proteome</keyword>
<comment type="caution">
    <text evidence="1">The sequence shown here is derived from an EMBL/GenBank/DDBJ whole genome shotgun (WGS) entry which is preliminary data.</text>
</comment>
<dbReference type="Proteomes" id="UP001373714">
    <property type="component" value="Unassembled WGS sequence"/>
</dbReference>
<dbReference type="AlphaFoldDB" id="A0AAV9TZV3"/>
<evidence type="ECO:0000313" key="1">
    <source>
        <dbReference type="EMBL" id="KAK6332655.1"/>
    </source>
</evidence>
<sequence length="515" mass="57737">MSSFYTIIIRNNLDCELELIGCRAIEGRLESLPEILIRASKDVQFRLSQGTSDVRGKVTYRVRLPNVRDNHKPGIHICFTHPTPVERGELQVSATTQGNPLFNCPFFPLQTTHPNPGPIDPDQTSDRRHEDLIWYLDVGYREDTRIKPLGLAVVRSTSFDEIRIPPEGLEIWNLNNVLRWEDDSDVHFAGSYFPIAIDVAQTSLPKIIVRVRLPPHVLGIPLVLEAGNDACPILAASDIILIDTARIYDVSVTVRPPWREPGRPWAVAGSISWRLGLMATGQRITLNSTRLELYAIANKLPEYYKGFVDVRLLRRFVATARLPLVSWIDHCIHLIHSEPSFVHDSQQGQPHYYFNDRFNLIQHLGHIGQQKPVNCFDQAAIMLACLGLNPDTHNAKFVSMRPFGWIKPTWLVGEGMCNNPFYQDRQHDSQIRCGDNNTSRSRFTCHAFISLGPIDQNPLIVDACCGPYNGGLGLQQYKGSLIHTPTQTTLSSGLGLGGGLAQGATEVVFRMNQDG</sequence>